<dbReference type="Proteomes" id="UP000178776">
    <property type="component" value="Chromosome"/>
</dbReference>
<dbReference type="KEGG" id="cvc:BKX93_19985"/>
<dbReference type="AlphaFoldDB" id="A0A1D9LL92"/>
<proteinExistence type="predicted"/>
<dbReference type="EMBL" id="CP017707">
    <property type="protein sequence ID" value="AOZ52046.1"/>
    <property type="molecule type" value="Genomic_DNA"/>
</dbReference>
<dbReference type="RefSeq" id="WP_046168142.1">
    <property type="nucleotide sequence ID" value="NZ_CP017707.1"/>
</dbReference>
<organism evidence="1 2">
    <name type="scientific">Chromobacterium vaccinii</name>
    <dbReference type="NCBI Taxonomy" id="1108595"/>
    <lineage>
        <taxon>Bacteria</taxon>
        <taxon>Pseudomonadati</taxon>
        <taxon>Pseudomonadota</taxon>
        <taxon>Betaproteobacteria</taxon>
        <taxon>Neisseriales</taxon>
        <taxon>Chromobacteriaceae</taxon>
        <taxon>Chromobacterium</taxon>
    </lineage>
</organism>
<evidence type="ECO:0000313" key="1">
    <source>
        <dbReference type="EMBL" id="AOZ52046.1"/>
    </source>
</evidence>
<reference evidence="1 2" key="1">
    <citation type="submission" date="2016-10" db="EMBL/GenBank/DDBJ databases">
        <title>Chromobacterium muskegensis sp. nov., an insecticidal bacterium isolated from Sphagnum bogs.</title>
        <authorList>
            <person name="Sparks M.E."/>
            <person name="Blackburn M.B."/>
            <person name="Gundersen-Rindal D.E."/>
            <person name="Mitchell A."/>
            <person name="Farrar R."/>
            <person name="Kuhar D."/>
        </authorList>
    </citation>
    <scope>NUCLEOTIDE SEQUENCE [LARGE SCALE GENOMIC DNA]</scope>
    <source>
        <strain evidence="1 2">21-1</strain>
    </source>
</reference>
<dbReference type="GeneID" id="68843484"/>
<gene>
    <name evidence="1" type="ORF">BKX93_19985</name>
</gene>
<protein>
    <submittedName>
        <fullName evidence="1">Uncharacterized protein</fullName>
    </submittedName>
</protein>
<sequence>MMLALTAGKSEMSANRGRIVLKADKLKALSARWMASGSVSEKPSKPMSEPKFNACFWTQVAIDLAARRVESVEQAESLFNACCASAIRC</sequence>
<accession>A0A1D9LL92</accession>
<name>A0A1D9LL92_9NEIS</name>
<evidence type="ECO:0000313" key="2">
    <source>
        <dbReference type="Proteomes" id="UP000178776"/>
    </source>
</evidence>